<proteinExistence type="predicted"/>
<sequence>MRSDDVTGRWVHVHEEDSADEMVFRPVGTPLPPARGRMAFDLRADGTFAESGLGANDAPEEASGSWDLTDDTLTLSEGATQGVPRRMAVVAADAERLVVRKR</sequence>
<evidence type="ECO:0008006" key="3">
    <source>
        <dbReference type="Google" id="ProtNLM"/>
    </source>
</evidence>
<evidence type="ECO:0000313" key="1">
    <source>
        <dbReference type="EMBL" id="QVT81800.1"/>
    </source>
</evidence>
<reference evidence="1 2" key="1">
    <citation type="submission" date="2021-05" db="EMBL/GenBank/DDBJ databases">
        <title>Complete genome of Nocardioides aquaticus KCTC 9944T isolated from meromictic and hypersaline Ekho Lake, Antarctica.</title>
        <authorList>
            <person name="Hwang K."/>
            <person name="Kim K.M."/>
            <person name="Choe H."/>
        </authorList>
    </citation>
    <scope>NUCLEOTIDE SEQUENCE [LARGE SCALE GENOMIC DNA]</scope>
    <source>
        <strain evidence="1 2">KCTC 9944</strain>
    </source>
</reference>
<accession>A0ABX8EPC3</accession>
<protein>
    <recommendedName>
        <fullName evidence="3">Lipocalin-like domain-containing protein</fullName>
    </recommendedName>
</protein>
<organism evidence="1 2">
    <name type="scientific">Nocardioides aquaticus</name>
    <dbReference type="NCBI Taxonomy" id="160826"/>
    <lineage>
        <taxon>Bacteria</taxon>
        <taxon>Bacillati</taxon>
        <taxon>Actinomycetota</taxon>
        <taxon>Actinomycetes</taxon>
        <taxon>Propionibacteriales</taxon>
        <taxon>Nocardioidaceae</taxon>
        <taxon>Nocardioides</taxon>
    </lineage>
</organism>
<evidence type="ECO:0000313" key="2">
    <source>
        <dbReference type="Proteomes" id="UP000679307"/>
    </source>
</evidence>
<dbReference type="EMBL" id="CP075371">
    <property type="protein sequence ID" value="QVT81800.1"/>
    <property type="molecule type" value="Genomic_DNA"/>
</dbReference>
<name>A0ABX8EPC3_9ACTN</name>
<dbReference type="Proteomes" id="UP000679307">
    <property type="component" value="Chromosome"/>
</dbReference>
<gene>
    <name evidence="1" type="ORF">ENKNEFLB_04217</name>
</gene>
<dbReference type="RefSeq" id="WP_214057112.1">
    <property type="nucleotide sequence ID" value="NZ_BAAAHS010000028.1"/>
</dbReference>
<keyword evidence="2" id="KW-1185">Reference proteome</keyword>